<protein>
    <submittedName>
        <fullName evidence="2">Uncharacterized protein</fullName>
    </submittedName>
</protein>
<evidence type="ECO:0000256" key="1">
    <source>
        <dbReference type="SAM" id="MobiDB-lite"/>
    </source>
</evidence>
<organism evidence="2 3">
    <name type="scientific">Caloranaerobacter azorensis H53214</name>
    <dbReference type="NCBI Taxonomy" id="1156417"/>
    <lineage>
        <taxon>Bacteria</taxon>
        <taxon>Bacillati</taxon>
        <taxon>Bacillota</taxon>
        <taxon>Tissierellia</taxon>
        <taxon>Tissierellales</taxon>
        <taxon>Thermohalobacteraceae</taxon>
        <taxon>Caloranaerobacter</taxon>
    </lineage>
</organism>
<dbReference type="STRING" id="1156417.Y919_03975"/>
<gene>
    <name evidence="2" type="ORF">Y919_03975</name>
</gene>
<dbReference type="RefSeq" id="WP_035162640.1">
    <property type="nucleotide sequence ID" value="NZ_AZTB01000013.1"/>
</dbReference>
<evidence type="ECO:0000313" key="3">
    <source>
        <dbReference type="Proteomes" id="UP000029622"/>
    </source>
</evidence>
<accession>A0A096CW74</accession>
<dbReference type="Proteomes" id="UP000029622">
    <property type="component" value="Unassembled WGS sequence"/>
</dbReference>
<evidence type="ECO:0000313" key="2">
    <source>
        <dbReference type="EMBL" id="KGG80829.1"/>
    </source>
</evidence>
<reference evidence="2 3" key="1">
    <citation type="submission" date="2013-12" db="EMBL/GenBank/DDBJ databases">
        <title>Draft genome sequence of Caloranaerobacter sp. H53214.</title>
        <authorList>
            <person name="Jiang L.J."/>
            <person name="Shao Z.Z."/>
            <person name="Long M.N."/>
        </authorList>
    </citation>
    <scope>NUCLEOTIDE SEQUENCE [LARGE SCALE GENOMIC DNA]</scope>
    <source>
        <strain evidence="2 3">H53214</strain>
    </source>
</reference>
<dbReference type="AlphaFoldDB" id="A0A096CW74"/>
<feature type="region of interest" description="Disordered" evidence="1">
    <location>
        <begin position="45"/>
        <end position="103"/>
    </location>
</feature>
<proteinExistence type="predicted"/>
<sequence>MKINTADLRLAVSKMQMLSKVQQSENDKSFTNLYNEVLENKKNIEKEQKTINKSKKPYRAKLDNNSNKKNRNSNNEKEKREDKNNKKNDIKRDYLGSRFDVRI</sequence>
<comment type="caution">
    <text evidence="2">The sequence shown here is derived from an EMBL/GenBank/DDBJ whole genome shotgun (WGS) entry which is preliminary data.</text>
</comment>
<feature type="compositionally biased region" description="Basic and acidic residues" evidence="1">
    <location>
        <begin position="74"/>
        <end position="103"/>
    </location>
</feature>
<dbReference type="EMBL" id="AZTB01000013">
    <property type="protein sequence ID" value="KGG80829.1"/>
    <property type="molecule type" value="Genomic_DNA"/>
</dbReference>
<name>A0A096CW74_9FIRM</name>